<dbReference type="InterPro" id="IPR014054">
    <property type="entry name" value="Phage_regulatory_Rha"/>
</dbReference>
<evidence type="ECO:0000313" key="1">
    <source>
        <dbReference type="EMBL" id="EGI5162698.1"/>
    </source>
</evidence>
<sequence>MNNVVFINNQEVVFENKDEQVFCTSLDVAKVFGKEHKNILRDIKNILNDLREIGDVQCKSNFELSFKVRKIQGFKGRERKYPYYNLTRDGFSLLAMSFTGKKALQWKMLFINAFNEMENIIRSNNQTTNYSDYEFIKKQNEILNQITCTQSSTIYVLQDSIRFLNNTISSMKEINKELKKIAGIDRFL</sequence>
<evidence type="ECO:0000313" key="2">
    <source>
        <dbReference type="Proteomes" id="UP000328122"/>
    </source>
</evidence>
<reference evidence="1 2" key="1">
    <citation type="submission" date="2019-12" db="EMBL/GenBank/DDBJ databases">
        <authorList>
            <consortium name="PulseNet: The National Subtyping Network for Foodborne Disease Surveillance"/>
            <person name="Tarr C.L."/>
            <person name="Trees E."/>
            <person name="Katz L.S."/>
            <person name="Carleton-Romer H.A."/>
            <person name="Stroika S."/>
            <person name="Kucerova Z."/>
            <person name="Roache K.F."/>
            <person name="Sabol A.L."/>
            <person name="Besser J."/>
            <person name="Gerner-Smidt P."/>
        </authorList>
    </citation>
    <scope>NUCLEOTIDE SEQUENCE [LARGE SCALE GENOMIC DNA]</scope>
    <source>
        <strain evidence="1 2">PNUSAC002792</strain>
    </source>
</reference>
<gene>
    <name evidence="1" type="ORF">CO830_09155</name>
</gene>
<dbReference type="EMBL" id="AACDUM020000014">
    <property type="protein sequence ID" value="EGI5162698.1"/>
    <property type="molecule type" value="Genomic_DNA"/>
</dbReference>
<name>A0A8S8E413_CAMCO</name>
<protein>
    <submittedName>
        <fullName evidence="1">Phage regulatory protein</fullName>
    </submittedName>
</protein>
<dbReference type="Proteomes" id="UP000328122">
    <property type="component" value="Unassembled WGS sequence"/>
</dbReference>
<comment type="caution">
    <text evidence="1">The sequence shown here is derived from an EMBL/GenBank/DDBJ whole genome shotgun (WGS) entry which is preliminary data.</text>
</comment>
<organism evidence="1 2">
    <name type="scientific">Campylobacter coli</name>
    <dbReference type="NCBI Taxonomy" id="195"/>
    <lineage>
        <taxon>Bacteria</taxon>
        <taxon>Pseudomonadati</taxon>
        <taxon>Campylobacterota</taxon>
        <taxon>Epsilonproteobacteria</taxon>
        <taxon>Campylobacterales</taxon>
        <taxon>Campylobacteraceae</taxon>
        <taxon>Campylobacter</taxon>
    </lineage>
</organism>
<proteinExistence type="predicted"/>
<dbReference type="RefSeq" id="WP_215475139.1">
    <property type="nucleotide sequence ID" value="NZ_JAGJFJ010000013.1"/>
</dbReference>
<accession>A0A8S8E413</accession>
<dbReference type="AlphaFoldDB" id="A0A8S8E413"/>
<dbReference type="NCBIfam" id="TIGR02681">
    <property type="entry name" value="phage_pRha"/>
    <property type="match status" value="1"/>
</dbReference>
<dbReference type="Pfam" id="PF09669">
    <property type="entry name" value="Phage_pRha"/>
    <property type="match status" value="1"/>
</dbReference>